<organism evidence="1 2">
    <name type="scientific">Halosquirtibacter laminarini</name>
    <dbReference type="NCBI Taxonomy" id="3374600"/>
    <lineage>
        <taxon>Bacteria</taxon>
        <taxon>Pseudomonadati</taxon>
        <taxon>Bacteroidota</taxon>
        <taxon>Bacteroidia</taxon>
        <taxon>Marinilabiliales</taxon>
        <taxon>Prolixibacteraceae</taxon>
        <taxon>Halosquirtibacter</taxon>
    </lineage>
</organism>
<accession>A0AC61NFJ6</accession>
<evidence type="ECO:0000313" key="2">
    <source>
        <dbReference type="Proteomes" id="UP000826212"/>
    </source>
</evidence>
<proteinExistence type="predicted"/>
<protein>
    <submittedName>
        <fullName evidence="1">Ribosome small subunit-dependent GTPase A</fullName>
    </submittedName>
</protein>
<name>A0AC61NFJ6_9BACT</name>
<gene>
    <name evidence="1" type="primary">rsgA</name>
    <name evidence="1" type="ORF">K4L44_17690</name>
</gene>
<sequence>MITKERSYRQGYLGYNSFFDNFRQQEETQGRSIGRITAEHRDRYTISTENETFEGEIIGSLRYTATTRHDLPIVGDWVSYMNFDDHKAIIYAVAPRNSILERKDKLIASNIDGALVVTSPNRDFNIPRLERYLSLCRQAKITPFIVVNKIDLISETQLEEIKEKVDPMASAFFISCLDGYTTDIISFLKPHKTYIMLGSSGVGKSTLINTLLKKELLKTSEISSKVQRGKHQTTARELMELLNQSYIIDNPGIREVGLTSSKEGIEDTFKHIEALASSCQYKNCMHQNEKGCAVLEGIEEGVITQDEYNHYMKLNREVEHYRSTEKERKDKAKKLSKLIRKVNNR</sequence>
<reference evidence="1" key="1">
    <citation type="submission" date="2021-08" db="EMBL/GenBank/DDBJ databases">
        <title>Novel anaerobic bacterium isolated from sea squirt in East Sea, Republic of Korea.</title>
        <authorList>
            <person name="Nguyen T.H."/>
            <person name="Li Z."/>
            <person name="Lee Y.-J."/>
            <person name="Ko J."/>
            <person name="Kim S.-G."/>
        </authorList>
    </citation>
    <scope>NUCLEOTIDE SEQUENCE</scope>
    <source>
        <strain evidence="1">KCTC 25031</strain>
    </source>
</reference>
<keyword evidence="2" id="KW-1185">Reference proteome</keyword>
<dbReference type="EMBL" id="CP081303">
    <property type="protein sequence ID" value="QZE14318.1"/>
    <property type="molecule type" value="Genomic_DNA"/>
</dbReference>
<dbReference type="Proteomes" id="UP000826212">
    <property type="component" value="Chromosome"/>
</dbReference>
<evidence type="ECO:0000313" key="1">
    <source>
        <dbReference type="EMBL" id="QZE14318.1"/>
    </source>
</evidence>